<gene>
    <name evidence="10" type="primary">pip</name>
    <name evidence="10" type="ORF">KL86CLO1_11868</name>
</gene>
<keyword evidence="7" id="KW-0645">Protease</keyword>
<dbReference type="SUPFAM" id="SSF53474">
    <property type="entry name" value="alpha/beta-Hydrolases"/>
    <property type="match status" value="1"/>
</dbReference>
<evidence type="ECO:0000256" key="7">
    <source>
        <dbReference type="PIRNR" id="PIRNR005539"/>
    </source>
</evidence>
<dbReference type="PANTHER" id="PTHR43798">
    <property type="entry name" value="MONOACYLGLYCEROL LIPASE"/>
    <property type="match status" value="1"/>
</dbReference>
<evidence type="ECO:0000256" key="8">
    <source>
        <dbReference type="PIRSR" id="PIRSR005539-1"/>
    </source>
</evidence>
<evidence type="ECO:0000259" key="9">
    <source>
        <dbReference type="Pfam" id="PF00561"/>
    </source>
</evidence>
<dbReference type="GO" id="GO:0004177">
    <property type="term" value="F:aminopeptidase activity"/>
    <property type="evidence" value="ECO:0007669"/>
    <property type="project" value="UniProtKB-KW"/>
</dbReference>
<feature type="active site" description="Proton donor" evidence="8">
    <location>
        <position position="275"/>
    </location>
</feature>
<dbReference type="GO" id="GO:0006508">
    <property type="term" value="P:proteolysis"/>
    <property type="evidence" value="ECO:0007669"/>
    <property type="project" value="UniProtKB-KW"/>
</dbReference>
<feature type="active site" description="Nucleophile" evidence="8">
    <location>
        <position position="112"/>
    </location>
</feature>
<keyword evidence="7 10" id="KW-0031">Aminopeptidase</keyword>
<comment type="catalytic activity">
    <reaction evidence="1 7">
        <text>Release of N-terminal proline from a peptide.</text>
        <dbReference type="EC" id="3.4.11.5"/>
    </reaction>
</comment>
<comment type="function">
    <text evidence="7">Releases the N-terminal proline from various substrates.</text>
</comment>
<evidence type="ECO:0000256" key="4">
    <source>
        <dbReference type="ARBA" id="ARBA00021843"/>
    </source>
</evidence>
<dbReference type="PIRSF" id="PIRSF005539">
    <property type="entry name" value="Pept_S33_TRI_F1"/>
    <property type="match status" value="1"/>
</dbReference>
<dbReference type="InterPro" id="IPR029058">
    <property type="entry name" value="AB_hydrolase_fold"/>
</dbReference>
<dbReference type="PRINTS" id="PR00111">
    <property type="entry name" value="ABHYDROLASE"/>
</dbReference>
<dbReference type="InterPro" id="IPR002410">
    <property type="entry name" value="Peptidase_S33"/>
</dbReference>
<evidence type="ECO:0000256" key="3">
    <source>
        <dbReference type="ARBA" id="ARBA00012568"/>
    </source>
</evidence>
<dbReference type="InterPro" id="IPR005945">
    <property type="entry name" value="Pro_imino_pep"/>
</dbReference>
<dbReference type="EMBL" id="FLUN01000001">
    <property type="protein sequence ID" value="SBW04133.1"/>
    <property type="molecule type" value="Genomic_DNA"/>
</dbReference>
<comment type="similarity">
    <text evidence="2 7">Belongs to the peptidase S33 family.</text>
</comment>
<dbReference type="InterPro" id="IPR000073">
    <property type="entry name" value="AB_hydrolase_1"/>
</dbReference>
<name>A0A212JXK3_9FIRM</name>
<proteinExistence type="inferred from homology"/>
<dbReference type="PRINTS" id="PR00793">
    <property type="entry name" value="PROAMNOPTASE"/>
</dbReference>
<dbReference type="NCBIfam" id="TIGR01250">
    <property type="entry name" value="pro_imino_pep_2"/>
    <property type="match status" value="1"/>
</dbReference>
<dbReference type="Gene3D" id="3.40.50.1820">
    <property type="entry name" value="alpha/beta hydrolase"/>
    <property type="match status" value="1"/>
</dbReference>
<evidence type="ECO:0000256" key="1">
    <source>
        <dbReference type="ARBA" id="ARBA00001585"/>
    </source>
</evidence>
<feature type="active site" evidence="8">
    <location>
        <position position="249"/>
    </location>
</feature>
<protein>
    <recommendedName>
        <fullName evidence="4 7">Proline iminopeptidase</fullName>
        <shortName evidence="7">PIP</shortName>
        <ecNumber evidence="3 7">3.4.11.5</ecNumber>
    </recommendedName>
    <alternativeName>
        <fullName evidence="6 7">Prolyl aminopeptidase</fullName>
    </alternativeName>
</protein>
<organism evidence="10">
    <name type="scientific">uncultured Eubacteriales bacterium</name>
    <dbReference type="NCBI Taxonomy" id="172733"/>
    <lineage>
        <taxon>Bacteria</taxon>
        <taxon>Bacillati</taxon>
        <taxon>Bacillota</taxon>
        <taxon>Clostridia</taxon>
        <taxon>Eubacteriales</taxon>
        <taxon>environmental samples</taxon>
    </lineage>
</organism>
<dbReference type="InterPro" id="IPR050266">
    <property type="entry name" value="AB_hydrolase_sf"/>
</dbReference>
<sequence>MVSPIDRNAGITEGTIAFRGGYTWYRRVGKCENGKFPLLVLHGGPGMGHEYLKSLDDLADEGREVIYYDQLGCGRSAMAAPNTFWDTLLWQEEIDVVRAALNLREVHILGQSWGGMLAMQYAIAQPRGVKSMVIASSPASMTLWESEAARLVGYLEPRHRRAMEIAAKTGEYSGPEYDEAVAEYYRRHVCMLEPHPEYVKESFQRPSRVYAVMQGPSEITVLGKLKNWDITGQLHTIEIPTLLTSGVMDEATPYIVKQIYDRIPNCEWELLMGTHLVHAECRETYNRLVERFLQRAECHITGGNHA</sequence>
<evidence type="ECO:0000256" key="2">
    <source>
        <dbReference type="ARBA" id="ARBA00010088"/>
    </source>
</evidence>
<feature type="domain" description="AB hydrolase-1" evidence="9">
    <location>
        <begin position="37"/>
        <end position="278"/>
    </location>
</feature>
<accession>A0A212JXK3</accession>
<evidence type="ECO:0000256" key="6">
    <source>
        <dbReference type="ARBA" id="ARBA00029605"/>
    </source>
</evidence>
<keyword evidence="5 7" id="KW-0378">Hydrolase</keyword>
<evidence type="ECO:0000256" key="5">
    <source>
        <dbReference type="ARBA" id="ARBA00022801"/>
    </source>
</evidence>
<reference evidence="10" key="1">
    <citation type="submission" date="2016-04" db="EMBL/GenBank/DDBJ databases">
        <authorList>
            <person name="Evans L.H."/>
            <person name="Alamgir A."/>
            <person name="Owens N."/>
            <person name="Weber N.D."/>
            <person name="Virtaneva K."/>
            <person name="Barbian K."/>
            <person name="Babar A."/>
            <person name="Rosenke K."/>
        </authorList>
    </citation>
    <scope>NUCLEOTIDE SEQUENCE</scope>
    <source>
        <strain evidence="10">86</strain>
    </source>
</reference>
<dbReference type="GO" id="GO:0016020">
    <property type="term" value="C:membrane"/>
    <property type="evidence" value="ECO:0007669"/>
    <property type="project" value="TreeGrafter"/>
</dbReference>
<evidence type="ECO:0000313" key="10">
    <source>
        <dbReference type="EMBL" id="SBW04133.1"/>
    </source>
</evidence>
<dbReference type="EC" id="3.4.11.5" evidence="3 7"/>
<dbReference type="Pfam" id="PF00561">
    <property type="entry name" value="Abhydrolase_1"/>
    <property type="match status" value="1"/>
</dbReference>
<dbReference type="AlphaFoldDB" id="A0A212JXK3"/>
<dbReference type="PANTHER" id="PTHR43798:SF33">
    <property type="entry name" value="HYDROLASE, PUTATIVE (AFU_ORTHOLOGUE AFUA_2G14860)-RELATED"/>
    <property type="match status" value="1"/>
</dbReference>